<evidence type="ECO:0000313" key="7">
    <source>
        <dbReference type="Proteomes" id="UP000186817"/>
    </source>
</evidence>
<gene>
    <name evidence="6" type="primary">GIP</name>
    <name evidence="6" type="ORF">AK812_SmicGene32716</name>
</gene>
<keyword evidence="1" id="KW-0479">Metal-binding</keyword>
<feature type="region of interest" description="Disordered" evidence="3">
    <location>
        <begin position="1248"/>
        <end position="1282"/>
    </location>
</feature>
<dbReference type="OrthoDB" id="434119at2759"/>
<name>A0A1Q9CTJ9_SYMMI</name>
<dbReference type="Pfam" id="PF07727">
    <property type="entry name" value="RVT_2"/>
    <property type="match status" value="1"/>
</dbReference>
<dbReference type="GO" id="GO:0003676">
    <property type="term" value="F:nucleic acid binding"/>
    <property type="evidence" value="ECO:0007669"/>
    <property type="project" value="InterPro"/>
</dbReference>
<feature type="compositionally biased region" description="Acidic residues" evidence="3">
    <location>
        <begin position="1248"/>
        <end position="1264"/>
    </location>
</feature>
<comment type="caution">
    <text evidence="6">The sequence shown here is derived from an EMBL/GenBank/DDBJ whole genome shotgun (WGS) entry which is preliminary data.</text>
</comment>
<feature type="compositionally biased region" description="Low complexity" evidence="3">
    <location>
        <begin position="584"/>
        <end position="593"/>
    </location>
</feature>
<feature type="compositionally biased region" description="Polar residues" evidence="3">
    <location>
        <begin position="2525"/>
        <end position="2535"/>
    </location>
</feature>
<dbReference type="Proteomes" id="UP000186817">
    <property type="component" value="Unassembled WGS sequence"/>
</dbReference>
<keyword evidence="7" id="KW-1185">Reference proteome</keyword>
<feature type="coiled-coil region" evidence="2">
    <location>
        <begin position="791"/>
        <end position="818"/>
    </location>
</feature>
<keyword evidence="1" id="KW-0863">Zinc-finger</keyword>
<dbReference type="CDD" id="cd09272">
    <property type="entry name" value="RNase_HI_RT_Ty1"/>
    <property type="match status" value="1"/>
</dbReference>
<keyword evidence="1" id="KW-0862">Zinc</keyword>
<feature type="region of interest" description="Disordered" evidence="3">
    <location>
        <begin position="2510"/>
        <end position="2543"/>
    </location>
</feature>
<evidence type="ECO:0000259" key="4">
    <source>
        <dbReference type="PROSITE" id="PS50103"/>
    </source>
</evidence>
<feature type="region of interest" description="Disordered" evidence="3">
    <location>
        <begin position="965"/>
        <end position="988"/>
    </location>
</feature>
<feature type="compositionally biased region" description="Basic and acidic residues" evidence="3">
    <location>
        <begin position="968"/>
        <end position="985"/>
    </location>
</feature>
<dbReference type="InterPro" id="IPR036397">
    <property type="entry name" value="RNaseH_sf"/>
</dbReference>
<dbReference type="InterPro" id="IPR012337">
    <property type="entry name" value="RNaseH-like_sf"/>
</dbReference>
<dbReference type="SUPFAM" id="SSF53098">
    <property type="entry name" value="Ribonuclease H-like"/>
    <property type="match status" value="1"/>
</dbReference>
<dbReference type="InterPro" id="IPR013103">
    <property type="entry name" value="RVT_2"/>
</dbReference>
<dbReference type="InterPro" id="IPR000571">
    <property type="entry name" value="Znf_CCCH"/>
</dbReference>
<dbReference type="Gene3D" id="3.30.420.10">
    <property type="entry name" value="Ribonuclease H-like superfamily/Ribonuclease H"/>
    <property type="match status" value="1"/>
</dbReference>
<feature type="compositionally biased region" description="Polar residues" evidence="3">
    <location>
        <begin position="564"/>
        <end position="573"/>
    </location>
</feature>
<accession>A0A1Q9CTJ9</accession>
<dbReference type="SMART" id="SM00343">
    <property type="entry name" value="ZnF_C2HC"/>
    <property type="match status" value="1"/>
</dbReference>
<feature type="domain" description="C3H1-type" evidence="4">
    <location>
        <begin position="505"/>
        <end position="534"/>
    </location>
</feature>
<evidence type="ECO:0000259" key="5">
    <source>
        <dbReference type="PROSITE" id="PS50158"/>
    </source>
</evidence>
<reference evidence="6 7" key="1">
    <citation type="submission" date="2016-02" db="EMBL/GenBank/DDBJ databases">
        <title>Genome analysis of coral dinoflagellate symbionts highlights evolutionary adaptations to a symbiotic lifestyle.</title>
        <authorList>
            <person name="Aranda M."/>
            <person name="Li Y."/>
            <person name="Liew Y.J."/>
            <person name="Baumgarten S."/>
            <person name="Simakov O."/>
            <person name="Wilson M."/>
            <person name="Piel J."/>
            <person name="Ashoor H."/>
            <person name="Bougouffa S."/>
            <person name="Bajic V.B."/>
            <person name="Ryu T."/>
            <person name="Ravasi T."/>
            <person name="Bayer T."/>
            <person name="Micklem G."/>
            <person name="Kim H."/>
            <person name="Bhak J."/>
            <person name="Lajeunesse T.C."/>
            <person name="Voolstra C.R."/>
        </authorList>
    </citation>
    <scope>NUCLEOTIDE SEQUENCE [LARGE SCALE GENOMIC DNA]</scope>
    <source>
        <strain evidence="6 7">CCMP2467</strain>
    </source>
</reference>
<dbReference type="PROSITE" id="PS50158">
    <property type="entry name" value="ZF_CCHC"/>
    <property type="match status" value="1"/>
</dbReference>
<dbReference type="PANTHER" id="PTHR11439">
    <property type="entry name" value="GAG-POL-RELATED RETROTRANSPOSON"/>
    <property type="match status" value="1"/>
</dbReference>
<proteinExistence type="predicted"/>
<sequence length="2667" mass="298462">MLAPPSVTFLKTMWQGHGLGWKFIAAAAAESNVSDAVFTFICQDSGNCGRKQLHPDELGPYNPRETELESPPYILAPNSVSSEAVNVLFQELHMGSARDVAMMAGAAAAVWQDVAQAARFKFSEFNSQASKGQPSCGQKTRGPCCRIATFASFSGLLLAFAALAVASIAVQDTAKISTQDLCDPPLKVMLAQEQGRDSAEVPGEGEENNMELDGWQGCPDETGFLLRFNDNWRNIRCQGNQKGIKANYLRVRVYQKGIKASYLRVPMYQEGIKISYPRVLVYQKGIKISYLRGPMYQEGIKISYLRVLVYQEGIMACYLRVLAYQEGHSQTAQQWLGENGEKDRMALLADGITQLQEAMLKQYDKGREGERSPQNIKPGTNTLPALKDVTAETSSVDIMDWLELIDAPMSDLSEGSAGWWRAVVKEAHRAYGVWTLASPVERLTVAPDVGELEAGQWSRVNSRAASMIVMALSDQVKQEVDTNPSYESVEGYYRSANNADFADLSRGLEACKFFGRTAKGCVRCSKCPFSHSWEGLDKKDRCLLCGGKGHMQKECPNNLKKYTPPTSNGSTPKHGSERPQAAPTSSSTTTTKTVRIDDQPEAVDPQPRGGEATLSGGELRDVLADVGRVLKSMTATSLKKVSVSDQEMPPLRVENEVEISVEEDANVKAANYRGGKGEESGPNGLLDSGASHAMRQAQPEEYGCAVPVKVTLAGEDEKILKQNMQGTILIQEEHQVQPIVPLGALIEELGYSLHWTPTKLKLSHPEKGSVRVRVNNHCPEVAACEALSMIKELEMKQVAELNNNVNTLKARLEMIRKEEQREWPELLREYTSTGSRSSLLKALMKCPFTKGLPTEVHSLMLEEFEPKKGEVYLKALPLTRRMRRLMMSSKKWVVNLNVGKAEEKEDPFSVVSRNGKVFLEVNYEKSRLWDLHKRGAVYQMLLWAASAGRISDVIGCPANDTWVNEATPEERKAATPRRTDEEPFGLKDLPPLQQQRLDRETAGIAKQMLIWMMSSMCSLGPVGFMMELPADVEESESDPGHASIWQTELWKAFKGVTGMRMVSFNMGDYGHRARRPTTAATNYPLLYGLGDASPSMGGYIPSSLLSKREMSQWPRRLKGLVLQAIEEGLDGSFAEEEELMKAGLRVSKLTKDQKMEWKQHLLNDHQPYRADCAVCINAQAYGYQHRRRKMPGLYTVALDLAGPFKQKGRDTEFDDYKYVMVAAYRCPRNYLCASSLPDYAKEHYAPEDMDDLDEDPLELEDEDMGGGTHTESEESDGEPFGPETLEEAVEDMKQAEELSTIYLTRPLRRRTTPHVLQAAKEILIQLRQSGLHVDVVHTDRAREFKAKSFKEWIVDSSLRHTKTAGGDPAGNATAELGVKWAKGRMRALLRASSFSPKEWPLAINHASASLWAKAFPFSGWTAQPATTFGNEVWFRSKVYQGKAEKKHEAAGTRWKKGWYGGPAMDVKRGHVILRDDGGLTVAKSVKFDVMDTKVELKDLLPPAIAEGLPDEILAAKRPPTKEELKEEIEFRARNLYENGSFEVEKIEELYGLLEALGDTDRRVSKKASVSSWYSGAFVHGGVAGLRNNTKEFPWTTFYLTSAAKRICGDVGFTALGVVRNTRLGLHRDSHNVNQSKNYVIPLKSFQGGAVWVQDERVDPKDKVIKTLPNGKEVPGRMLEMEVGKEVSFSPRLWHEVQPWEGDRLVLLLFTPRGTKLSEEKKKELSEAGFNVDHLLQPDEESEEEEEEVEQSFSALQGEISVKMLRADEFEEFGAFVEMEDEEFLKGDDNEDTVIHDGKNCESTAKFLRKAEVQYTPDIEELLVDLKKAGKPLEVTHNVSLGDVRRNIDKWKESAFKEYHNLKDVKKAFSVKKRKDLPANCRIVPCKGVYTVKPDSGGYRRKTRFVACGNHVPDEGAVDLFAAGVDATSLRTMMAFNAKRKDWMTGTTDVRQAFVLAKWLGQPVAMEPPAIAYELGLAERGDMWYVEQAIYGLRESPALWSHFRDGELKKARWKSEIDGELTTMKLEQLVTDDQIWRIVREDNTSSEVYGYVLVYIDDLLIQAGEPVLRTLYQWVAEKWEVDALDVLTPEHPIRFLGMEIHKTEEGFELGQEGFVRELLRSYKHCGARSTSQGPRELLILSDEEEKALLEAEPADSEGKENEIKQAQKRVGELMWLMSRTRPDLQYIVALMSSRLLRTPELVNRIGQRLLDYLNETIGYRIKLVQDEEEDFALNVFTDSSFAPSGGRSHGASAVFLGRSPLTWRSSRQTLVTLSTAESELIEGIEGTLLAMSTKGVLQELFQRELQINLYVDNQAAVTLLTSTSGSWRTRHLKLRAHWIKERIKMNEVFVRHIPGAEQKADLGTKPFTRARLKELVALWNMVDATATTPTASTKTARVDRGLMMKLLMLCQVCGTRAEKEDIAYEIPWDLYVAVVVLAVAVIGVWEGMKSCSRFKTARLKALRMKANKSGKLSKAELKELQRLLALQPADLGSEQMKRMYELKERFEQTMPLSSPVPTVPPDIPMGSTSSSSTFNKQPKPVEKCDKETQASNLCEVGLSRPLLEKDRRCLLRALQQHFPEATARRIPPPFVFLQVAKATAMAMATATATRAAVVAVIITMRPTVVWSTLDTNPRGTQSDLWDVSTNEAWTKEPLNSCQNEACCAALGI</sequence>
<feature type="region of interest" description="Disordered" evidence="3">
    <location>
        <begin position="554"/>
        <end position="617"/>
    </location>
</feature>
<protein>
    <submittedName>
        <fullName evidence="6">Copia protein</fullName>
    </submittedName>
</protein>
<evidence type="ECO:0000256" key="3">
    <source>
        <dbReference type="SAM" id="MobiDB-lite"/>
    </source>
</evidence>
<organism evidence="6 7">
    <name type="scientific">Symbiodinium microadriaticum</name>
    <name type="common">Dinoflagellate</name>
    <name type="synonym">Zooxanthella microadriatica</name>
    <dbReference type="NCBI Taxonomy" id="2951"/>
    <lineage>
        <taxon>Eukaryota</taxon>
        <taxon>Sar</taxon>
        <taxon>Alveolata</taxon>
        <taxon>Dinophyceae</taxon>
        <taxon>Suessiales</taxon>
        <taxon>Symbiodiniaceae</taxon>
        <taxon>Symbiodinium</taxon>
    </lineage>
</organism>
<evidence type="ECO:0000256" key="2">
    <source>
        <dbReference type="SAM" id="Coils"/>
    </source>
</evidence>
<feature type="region of interest" description="Disordered" evidence="3">
    <location>
        <begin position="671"/>
        <end position="696"/>
    </location>
</feature>
<feature type="domain" description="CCHC-type" evidence="5">
    <location>
        <begin position="541"/>
        <end position="557"/>
    </location>
</feature>
<evidence type="ECO:0000256" key="1">
    <source>
        <dbReference type="PROSITE-ProRule" id="PRU00723"/>
    </source>
</evidence>
<dbReference type="PROSITE" id="PS50103">
    <property type="entry name" value="ZF_C3H1"/>
    <property type="match status" value="1"/>
</dbReference>
<dbReference type="EMBL" id="LSRX01000929">
    <property type="protein sequence ID" value="OLP86207.1"/>
    <property type="molecule type" value="Genomic_DNA"/>
</dbReference>
<dbReference type="GO" id="GO:0008270">
    <property type="term" value="F:zinc ion binding"/>
    <property type="evidence" value="ECO:0007669"/>
    <property type="project" value="UniProtKB-KW"/>
</dbReference>
<feature type="zinc finger region" description="C3H1-type" evidence="1">
    <location>
        <begin position="505"/>
        <end position="534"/>
    </location>
</feature>
<dbReference type="InterPro" id="IPR001878">
    <property type="entry name" value="Znf_CCHC"/>
</dbReference>
<keyword evidence="2" id="KW-0175">Coiled coil</keyword>
<evidence type="ECO:0000313" key="6">
    <source>
        <dbReference type="EMBL" id="OLP86207.1"/>
    </source>
</evidence>